<feature type="region of interest" description="Disordered" evidence="1">
    <location>
        <begin position="1"/>
        <end position="35"/>
    </location>
</feature>
<organism evidence="2 3">
    <name type="scientific">Glossina austeni</name>
    <name type="common">Savannah tsetse fly</name>
    <dbReference type="NCBI Taxonomy" id="7395"/>
    <lineage>
        <taxon>Eukaryota</taxon>
        <taxon>Metazoa</taxon>
        <taxon>Ecdysozoa</taxon>
        <taxon>Arthropoda</taxon>
        <taxon>Hexapoda</taxon>
        <taxon>Insecta</taxon>
        <taxon>Pterygota</taxon>
        <taxon>Neoptera</taxon>
        <taxon>Endopterygota</taxon>
        <taxon>Diptera</taxon>
        <taxon>Brachycera</taxon>
        <taxon>Muscomorpha</taxon>
        <taxon>Hippoboscoidea</taxon>
        <taxon>Glossinidae</taxon>
        <taxon>Glossina</taxon>
    </lineage>
</organism>
<proteinExistence type="predicted"/>
<evidence type="ECO:0000256" key="1">
    <source>
        <dbReference type="SAM" id="MobiDB-lite"/>
    </source>
</evidence>
<evidence type="ECO:0000313" key="2">
    <source>
        <dbReference type="EnsemblMetazoa" id="GAUT040970-PA"/>
    </source>
</evidence>
<dbReference type="Proteomes" id="UP000078200">
    <property type="component" value="Unassembled WGS sequence"/>
</dbReference>
<keyword evidence="3" id="KW-1185">Reference proteome</keyword>
<sequence length="102" mass="10750">MTERNPEGPSEPGAAPSPKVAGIVPNTLSSTDLGAPLAPAHSSALRHLGKPAPCPETAARLECPLKLESIVNNSTTTTRNFQGDAVVLFSMSYVINYKYVND</sequence>
<protein>
    <submittedName>
        <fullName evidence="2">Uncharacterized protein</fullName>
    </submittedName>
</protein>
<reference evidence="2" key="1">
    <citation type="submission" date="2020-05" db="UniProtKB">
        <authorList>
            <consortium name="EnsemblMetazoa"/>
        </authorList>
    </citation>
    <scope>IDENTIFICATION</scope>
    <source>
        <strain evidence="2">TTRI</strain>
    </source>
</reference>
<evidence type="ECO:0000313" key="3">
    <source>
        <dbReference type="Proteomes" id="UP000078200"/>
    </source>
</evidence>
<dbReference type="VEuPathDB" id="VectorBase:GAUT040970"/>
<accession>A0A1A9VLQ3</accession>
<name>A0A1A9VLQ3_GLOAU</name>
<dbReference type="EnsemblMetazoa" id="GAUT040970-RA">
    <property type="protein sequence ID" value="GAUT040970-PA"/>
    <property type="gene ID" value="GAUT040970"/>
</dbReference>
<dbReference type="AlphaFoldDB" id="A0A1A9VLQ3"/>